<evidence type="ECO:0000313" key="8">
    <source>
        <dbReference type="EMBL" id="TFD99011.1"/>
    </source>
</evidence>
<dbReference type="OrthoDB" id="5694214at2"/>
<feature type="domain" description="RagB/SusD" evidence="6">
    <location>
        <begin position="300"/>
        <end position="597"/>
    </location>
</feature>
<evidence type="ECO:0000256" key="3">
    <source>
        <dbReference type="ARBA" id="ARBA00022729"/>
    </source>
</evidence>
<dbReference type="Proteomes" id="UP000297861">
    <property type="component" value="Unassembled WGS sequence"/>
</dbReference>
<dbReference type="Pfam" id="PF14322">
    <property type="entry name" value="SusD-like_3"/>
    <property type="match status" value="1"/>
</dbReference>
<dbReference type="Gene3D" id="1.25.40.390">
    <property type="match status" value="1"/>
</dbReference>
<keyword evidence="5" id="KW-0998">Cell outer membrane</keyword>
<comment type="similarity">
    <text evidence="2">Belongs to the SusD family.</text>
</comment>
<dbReference type="STRING" id="1121485.GCA_000426485_00214"/>
<dbReference type="PROSITE" id="PS51257">
    <property type="entry name" value="PROKAR_LIPOPROTEIN"/>
    <property type="match status" value="1"/>
</dbReference>
<evidence type="ECO:0000313" key="9">
    <source>
        <dbReference type="Proteomes" id="UP000297861"/>
    </source>
</evidence>
<keyword evidence="4" id="KW-0472">Membrane</keyword>
<evidence type="ECO:0000256" key="5">
    <source>
        <dbReference type="ARBA" id="ARBA00023237"/>
    </source>
</evidence>
<name>A0A4Y8L9N5_9BACT</name>
<dbReference type="GO" id="GO:0009279">
    <property type="term" value="C:cell outer membrane"/>
    <property type="evidence" value="ECO:0007669"/>
    <property type="project" value="UniProtKB-SubCell"/>
</dbReference>
<dbReference type="EMBL" id="SOML01000001">
    <property type="protein sequence ID" value="TFD99011.1"/>
    <property type="molecule type" value="Genomic_DNA"/>
</dbReference>
<keyword evidence="9" id="KW-1185">Reference proteome</keyword>
<dbReference type="InterPro" id="IPR033985">
    <property type="entry name" value="SusD-like_N"/>
</dbReference>
<organism evidence="8 9">
    <name type="scientific">Dysgonomonas capnocytophagoides</name>
    <dbReference type="NCBI Taxonomy" id="45254"/>
    <lineage>
        <taxon>Bacteria</taxon>
        <taxon>Pseudomonadati</taxon>
        <taxon>Bacteroidota</taxon>
        <taxon>Bacteroidia</taxon>
        <taxon>Bacteroidales</taxon>
        <taxon>Dysgonomonadaceae</taxon>
        <taxon>Dysgonomonas</taxon>
    </lineage>
</organism>
<dbReference type="AlphaFoldDB" id="A0A4Y8L9N5"/>
<dbReference type="InterPro" id="IPR012944">
    <property type="entry name" value="SusD_RagB_dom"/>
</dbReference>
<proteinExistence type="inferred from homology"/>
<dbReference type="SUPFAM" id="SSF48452">
    <property type="entry name" value="TPR-like"/>
    <property type="match status" value="1"/>
</dbReference>
<comment type="caution">
    <text evidence="8">The sequence shown here is derived from an EMBL/GenBank/DDBJ whole genome shotgun (WGS) entry which is preliminary data.</text>
</comment>
<feature type="domain" description="SusD-like N-terminal" evidence="7">
    <location>
        <begin position="22"/>
        <end position="227"/>
    </location>
</feature>
<evidence type="ECO:0000256" key="2">
    <source>
        <dbReference type="ARBA" id="ARBA00006275"/>
    </source>
</evidence>
<protein>
    <submittedName>
        <fullName evidence="8">RagB/SusD family nutrient uptake outer membrane protein</fullName>
    </submittedName>
</protein>
<evidence type="ECO:0000259" key="7">
    <source>
        <dbReference type="Pfam" id="PF14322"/>
    </source>
</evidence>
<dbReference type="Pfam" id="PF07980">
    <property type="entry name" value="SusD_RagB"/>
    <property type="match status" value="1"/>
</dbReference>
<evidence type="ECO:0000259" key="6">
    <source>
        <dbReference type="Pfam" id="PF07980"/>
    </source>
</evidence>
<dbReference type="InterPro" id="IPR011990">
    <property type="entry name" value="TPR-like_helical_dom_sf"/>
</dbReference>
<comment type="subcellular location">
    <subcellularLocation>
        <location evidence="1">Cell outer membrane</location>
    </subcellularLocation>
</comment>
<dbReference type="RefSeq" id="WP_134435402.1">
    <property type="nucleotide sequence ID" value="NZ_SOML01000001.1"/>
</dbReference>
<accession>A0A4Y8L9N5</accession>
<sequence length="597" mass="68059">MKKQLYFLSIICLLVGFSSCKDWLDEENHSSTTQDFLKTPQGFKMGVNSAYAVLGSMYGDEGGIHGLMNPGTDEFKSGTTENRTTAMSIYDLTRYTANNEFPGNMWSYAYDNINTLNYLIEHVEEIQIGNELTLVQRTQYLGEAKFLRAFLYFNLVQQFGDVTVTTTFNDQPSRAAVRDDLLKAYDVIISDLEGAIKDCSDSPQKNGLEAGRASGAAAQHLLARVYLTLGWIYDKDAATYPNNSHNKYYDPSKAKEYYQKAYDTAAKLITDAPSLGIYLMAKFADVFDEANDAPSNRNTEALFVARMDWDLNNTYGRTSTLNHYFVNGYDSYLGERNINDGRTYAWFNPNNYTYQAFNQRDKDTRYDATFQKVWYATKKQKGGDISYTINGTKESFSWEYTVVGDTALYFPGYKMSAEEIRKKTQSRTGLNKYIIFTPDAYEGNKIFPTMKKFLDKTRAQYNDNSDRSYVIFRLAETYLLAAEAAYKLSDKGNAARYINEVRERARNKETSSVGALDVTVSDITLDFILEERTRELLGEHCRWADLARTGTLLKRVRLYDDGQAKTNIADKHQLRPIPQSQINRVTVGEPYPQNSGW</sequence>
<reference evidence="8 9" key="1">
    <citation type="submission" date="2019-03" db="EMBL/GenBank/DDBJ databases">
        <title>San Antonio Military Medical Center submission to MRSN (WRAIR), pending publication.</title>
        <authorList>
            <person name="Blyth D.M."/>
            <person name="Mccarthy S.L."/>
            <person name="Schall S.E."/>
            <person name="Stam J.A."/>
            <person name="Ong A.C."/>
            <person name="Mcgann P.T."/>
        </authorList>
    </citation>
    <scope>NUCLEOTIDE SEQUENCE [LARGE SCALE GENOMIC DNA]</scope>
    <source>
        <strain evidence="8 9">MRSN571793</strain>
    </source>
</reference>
<gene>
    <name evidence="8" type="ORF">E2605_02680</name>
</gene>
<keyword evidence="3" id="KW-0732">Signal</keyword>
<evidence type="ECO:0000256" key="1">
    <source>
        <dbReference type="ARBA" id="ARBA00004442"/>
    </source>
</evidence>
<evidence type="ECO:0000256" key="4">
    <source>
        <dbReference type="ARBA" id="ARBA00023136"/>
    </source>
</evidence>